<dbReference type="RefSeq" id="WP_165327119.1">
    <property type="nucleotide sequence ID" value="NZ_CP049109.1"/>
</dbReference>
<evidence type="ECO:0000313" key="4">
    <source>
        <dbReference type="Proteomes" id="UP000501568"/>
    </source>
</evidence>
<organism evidence="3 4">
    <name type="scientific">Stakelama tenebrarum</name>
    <dbReference type="NCBI Taxonomy" id="2711215"/>
    <lineage>
        <taxon>Bacteria</taxon>
        <taxon>Pseudomonadati</taxon>
        <taxon>Pseudomonadota</taxon>
        <taxon>Alphaproteobacteria</taxon>
        <taxon>Sphingomonadales</taxon>
        <taxon>Sphingomonadaceae</taxon>
        <taxon>Stakelama</taxon>
    </lineage>
</organism>
<dbReference type="EMBL" id="CP049109">
    <property type="protein sequence ID" value="QIG80116.1"/>
    <property type="molecule type" value="Genomic_DNA"/>
</dbReference>
<feature type="region of interest" description="Disordered" evidence="1">
    <location>
        <begin position="488"/>
        <end position="514"/>
    </location>
</feature>
<evidence type="ECO:0000256" key="1">
    <source>
        <dbReference type="SAM" id="MobiDB-lite"/>
    </source>
</evidence>
<protein>
    <recommendedName>
        <fullName evidence="5">Bacteriophage tail tape measure N-terminal domain-containing protein</fullName>
    </recommendedName>
</protein>
<gene>
    <name evidence="3" type="ORF">G5C33_10210</name>
</gene>
<evidence type="ECO:0008006" key="5">
    <source>
        <dbReference type="Google" id="ProtNLM"/>
    </source>
</evidence>
<sequence length="968" mass="102639">MQALLASLVVSLGVKDGGYKSGMAAARAEAKKTGQDFEKAADVMGGAMTNAAGTIRSAANDINGVFGRLQDAVEGVARGFADMGKRMTIGISAPLGVVAGLSIKAASDAKELQSAYEQTFGALSGVMTRWAEESGDALGRSTQAMQQGAMAFGQLFNAAAPTRAAAAAMSQQFTELAQDAASFFNTDFDTAFGKIRSGLTGEAQPLRDFGVFLSEAAVQAKAVEMGLVKSGEKVNEYGKIMARAALITEGLSAASGDIVRTQDSFANRVRKVNERLAELSVEIGERLLPIAEKAVGVFDGMLKSVQALPKWVKDLAFNLAAVAAATGPVLAALSPLVLMILPLFLARLNPIFLAISLLANPVGTLVVLLGRLALSWTVLGRAIAAVIPWLLRFLGPVGIAISVLTILISLLTRTSDATRALEQAQRDGEAAQDQAIDHMNQLATATGKARVALQKLIEEKKRDQLISLREAEGKLYAYGEEVRRLRAQRLDQSNSNQRRLSRSAASRNSGVDSQIRGLQQQMKVELANIEAANRVLAIYNRPPETGERDYTVPNTSTTSTAGGGSDPARDAEQDLARYLDELEDLRVRELEALADLTGGIDAEYRARSARLDAERAAYVRSLALDEGLNDAQRAELLAAKDRELFMQRTIVEQDRNAALARENNALFAAQNDAQQDALRAQIDLAETAKDRRRLELQLLGLQKRQEGAQLDLIMATEATSSAAWENARQAKLSLDQRYAVKADQIHRQNMTPMEAYLDSLEMSAAEVGEAIENSAVSGLQRMNDALRESITSFLKLKGAAGAFVNTVLDGILQIAIQQQIIKPIANALFGGGGGGGGGLFGYLGGLLGGSGGGGGAFGALGGMFGGAGESLGVAGFGGHRRGGGRVTPGSWYMVGEGGPEPFIPDVPGTIIPNGAGGRRGDTTNNYFSGNLLTPEFWAQIQAMDQAAAEGAVVRTESRATRRQQRAIR</sequence>
<keyword evidence="2" id="KW-0812">Transmembrane</keyword>
<dbReference type="KEGG" id="spzr:G5C33_10210"/>
<name>A0A6G6Y6B1_9SPHN</name>
<feature type="transmembrane region" description="Helical" evidence="2">
    <location>
        <begin position="315"/>
        <end position="344"/>
    </location>
</feature>
<feature type="transmembrane region" description="Helical" evidence="2">
    <location>
        <begin position="386"/>
        <end position="411"/>
    </location>
</feature>
<feature type="compositionally biased region" description="Low complexity" evidence="1">
    <location>
        <begin position="492"/>
        <end position="509"/>
    </location>
</feature>
<keyword evidence="2" id="KW-0472">Membrane</keyword>
<dbReference type="AlphaFoldDB" id="A0A6G6Y6B1"/>
<dbReference type="Proteomes" id="UP000501568">
    <property type="component" value="Chromosome"/>
</dbReference>
<feature type="transmembrane region" description="Helical" evidence="2">
    <location>
        <begin position="351"/>
        <end position="374"/>
    </location>
</feature>
<keyword evidence="4" id="KW-1185">Reference proteome</keyword>
<proteinExistence type="predicted"/>
<reference evidence="3 4" key="1">
    <citation type="submission" date="2020-02" db="EMBL/GenBank/DDBJ databases">
        <authorList>
            <person name="Zheng R.K."/>
            <person name="Sun C.M."/>
        </authorList>
    </citation>
    <scope>NUCLEOTIDE SEQUENCE [LARGE SCALE GENOMIC DNA]</scope>
    <source>
        <strain evidence="4">zrk23</strain>
    </source>
</reference>
<feature type="region of interest" description="Disordered" evidence="1">
    <location>
        <begin position="543"/>
        <end position="569"/>
    </location>
</feature>
<evidence type="ECO:0000313" key="3">
    <source>
        <dbReference type="EMBL" id="QIG80116.1"/>
    </source>
</evidence>
<evidence type="ECO:0000256" key="2">
    <source>
        <dbReference type="SAM" id="Phobius"/>
    </source>
</evidence>
<keyword evidence="2" id="KW-1133">Transmembrane helix</keyword>
<accession>A0A6G6Y6B1</accession>